<proteinExistence type="predicted"/>
<protein>
    <submittedName>
        <fullName evidence="1">Uncharacterized protein</fullName>
    </submittedName>
</protein>
<dbReference type="AlphaFoldDB" id="A0A4Z2JCI5"/>
<dbReference type="EMBL" id="SRLO01000010">
    <property type="protein sequence ID" value="TNN87544.1"/>
    <property type="molecule type" value="Genomic_DNA"/>
</dbReference>
<gene>
    <name evidence="1" type="ORF">EYF80_002261</name>
</gene>
<keyword evidence="2" id="KW-1185">Reference proteome</keyword>
<comment type="caution">
    <text evidence="1">The sequence shown here is derived from an EMBL/GenBank/DDBJ whole genome shotgun (WGS) entry which is preliminary data.</text>
</comment>
<name>A0A4Z2JCI5_9TELE</name>
<dbReference type="Proteomes" id="UP000314294">
    <property type="component" value="Unassembled WGS sequence"/>
</dbReference>
<organism evidence="1 2">
    <name type="scientific">Liparis tanakae</name>
    <name type="common">Tanaka's snailfish</name>
    <dbReference type="NCBI Taxonomy" id="230148"/>
    <lineage>
        <taxon>Eukaryota</taxon>
        <taxon>Metazoa</taxon>
        <taxon>Chordata</taxon>
        <taxon>Craniata</taxon>
        <taxon>Vertebrata</taxon>
        <taxon>Euteleostomi</taxon>
        <taxon>Actinopterygii</taxon>
        <taxon>Neopterygii</taxon>
        <taxon>Teleostei</taxon>
        <taxon>Neoteleostei</taxon>
        <taxon>Acanthomorphata</taxon>
        <taxon>Eupercaria</taxon>
        <taxon>Perciformes</taxon>
        <taxon>Cottioidei</taxon>
        <taxon>Cottales</taxon>
        <taxon>Liparidae</taxon>
        <taxon>Liparis</taxon>
    </lineage>
</organism>
<reference evidence="1 2" key="1">
    <citation type="submission" date="2019-03" db="EMBL/GenBank/DDBJ databases">
        <title>First draft genome of Liparis tanakae, snailfish: a comprehensive survey of snailfish specific genes.</title>
        <authorList>
            <person name="Kim W."/>
            <person name="Song I."/>
            <person name="Jeong J.-H."/>
            <person name="Kim D."/>
            <person name="Kim S."/>
            <person name="Ryu S."/>
            <person name="Song J.Y."/>
            <person name="Lee S.K."/>
        </authorList>
    </citation>
    <scope>NUCLEOTIDE SEQUENCE [LARGE SCALE GENOMIC DNA]</scope>
    <source>
        <tissue evidence="1">Muscle</tissue>
    </source>
</reference>
<sequence length="113" mass="12744">MWNMWKHKEPLFHLRSGTEAARGAEGLGIKTVFAQLFKRKPAKKIKSKVLLAFPLQTSGSFEGVSCLEEEEEVTPPRSLVHFALRRESEGLATRSADKLMKNMSDKIHGYRSG</sequence>
<accession>A0A4Z2JCI5</accession>
<evidence type="ECO:0000313" key="2">
    <source>
        <dbReference type="Proteomes" id="UP000314294"/>
    </source>
</evidence>
<evidence type="ECO:0000313" key="1">
    <source>
        <dbReference type="EMBL" id="TNN87544.1"/>
    </source>
</evidence>